<sequence length="635" mass="72241">MSGHHNPDEPLIGRRLGRGQISSGLEKLTSGDEHHEVYAENSQATDIPDDRFRIEGGEVQLRLSPSLGARAARAFPSRWLKNLGIFSFGLLLFFWITSRTGPNIPPADLTSPQIDGYLPPLADIAAHQPADTLSPIDWLRENTYNQPTYTLPISKLEALIADKPRAAFIALVRNSEEVGMVHSILQVEARFNSRKTHRYDWVFFNDEPFTESFMAAVSNATSSTVYFEQIIDKHWRMPDWIDKSRYDVGRQFQGSIGVGKSWLESYHQMCRWNSGLFALEDRLKNYDWYWRVEPDVQYTCNINYDVFRFMRDNNMAYGFNMAILDDARSFPSLWERTQTFKRYNPDMVNPEADMRWLLHQTAEPDRMVRSGSGYHAGRGDQYNNCQFYSNFEVGSLDFFRSKEHQAYFQHLDKSGGFFYERYGDAPIHTLSVSMFLPKRRVWFFRDIGYSHGICESCPPHVSKLPMGPEPDARRIKAAELSSSMGRGHRRIDLLSDDLAKKKLIPGLQCGCTTSALDAAFAKLVPYESKQLKPIDTCIRLWLRGKYLLKRSNWSRKAELDAGGDGYGGYEITGLEANPFPEAPGTISITLDAVPAQDEQAAPRAMDNQAASSVENGEVADHVHLELEVDVTPIQI</sequence>
<protein>
    <submittedName>
        <fullName evidence="4">Uncharacterized protein</fullName>
    </submittedName>
</protein>
<dbReference type="EMBL" id="JAFIMR010000047">
    <property type="protein sequence ID" value="KAI1856031.1"/>
    <property type="molecule type" value="Genomic_DNA"/>
</dbReference>
<name>A0A9P9WBP0_9PEZI</name>
<evidence type="ECO:0000313" key="4">
    <source>
        <dbReference type="EMBL" id="KAI1856031.1"/>
    </source>
</evidence>
<dbReference type="GO" id="GO:0000026">
    <property type="term" value="F:alpha-1,2-mannosyltransferase activity"/>
    <property type="evidence" value="ECO:0007669"/>
    <property type="project" value="TreeGrafter"/>
</dbReference>
<dbReference type="GO" id="GO:0006493">
    <property type="term" value="P:protein O-linked glycosylation"/>
    <property type="evidence" value="ECO:0007669"/>
    <property type="project" value="TreeGrafter"/>
</dbReference>
<organism evidence="4 5">
    <name type="scientific">Neoarthrinium moseri</name>
    <dbReference type="NCBI Taxonomy" id="1658444"/>
    <lineage>
        <taxon>Eukaryota</taxon>
        <taxon>Fungi</taxon>
        <taxon>Dikarya</taxon>
        <taxon>Ascomycota</taxon>
        <taxon>Pezizomycotina</taxon>
        <taxon>Sordariomycetes</taxon>
        <taxon>Xylariomycetidae</taxon>
        <taxon>Amphisphaeriales</taxon>
        <taxon>Apiosporaceae</taxon>
        <taxon>Neoarthrinium</taxon>
    </lineage>
</organism>
<comment type="caution">
    <text evidence="4">The sequence shown here is derived from an EMBL/GenBank/DDBJ whole genome shotgun (WGS) entry which is preliminary data.</text>
</comment>
<dbReference type="InterPro" id="IPR002685">
    <property type="entry name" value="Glyco_trans_15"/>
</dbReference>
<evidence type="ECO:0000313" key="5">
    <source>
        <dbReference type="Proteomes" id="UP000829685"/>
    </source>
</evidence>
<evidence type="ECO:0000256" key="2">
    <source>
        <dbReference type="ARBA" id="ARBA00022676"/>
    </source>
</evidence>
<proteinExistence type="inferred from homology"/>
<dbReference type="GO" id="GO:0006487">
    <property type="term" value="P:protein N-linked glycosylation"/>
    <property type="evidence" value="ECO:0007669"/>
    <property type="project" value="TreeGrafter"/>
</dbReference>
<reference evidence="4" key="1">
    <citation type="submission" date="2021-03" db="EMBL/GenBank/DDBJ databases">
        <title>Revisited historic fungal species revealed as producer of novel bioactive compounds through whole genome sequencing and comparative genomics.</title>
        <authorList>
            <person name="Vignolle G.A."/>
            <person name="Hochenegger N."/>
            <person name="Mach R.L."/>
            <person name="Mach-Aigner A.R."/>
            <person name="Javad Rahimi M."/>
            <person name="Salim K.A."/>
            <person name="Chan C.M."/>
            <person name="Lim L.B.L."/>
            <person name="Cai F."/>
            <person name="Druzhinina I.S."/>
            <person name="U'Ren J.M."/>
            <person name="Derntl C."/>
        </authorList>
    </citation>
    <scope>NUCLEOTIDE SEQUENCE</scope>
    <source>
        <strain evidence="4">TUCIM 5799</strain>
    </source>
</reference>
<comment type="similarity">
    <text evidence="1">Belongs to the glycosyltransferase 15 family.</text>
</comment>
<keyword evidence="5" id="KW-1185">Reference proteome</keyword>
<dbReference type="SUPFAM" id="SSF53448">
    <property type="entry name" value="Nucleotide-diphospho-sugar transferases"/>
    <property type="match status" value="1"/>
</dbReference>
<dbReference type="InterPro" id="IPR029044">
    <property type="entry name" value="Nucleotide-diphossugar_trans"/>
</dbReference>
<dbReference type="Proteomes" id="UP000829685">
    <property type="component" value="Unassembled WGS sequence"/>
</dbReference>
<dbReference type="AlphaFoldDB" id="A0A9P9WBP0"/>
<evidence type="ECO:0000256" key="1">
    <source>
        <dbReference type="ARBA" id="ARBA00007677"/>
    </source>
</evidence>
<evidence type="ECO:0000256" key="3">
    <source>
        <dbReference type="ARBA" id="ARBA00022679"/>
    </source>
</evidence>
<dbReference type="GO" id="GO:0000032">
    <property type="term" value="P:cell wall mannoprotein biosynthetic process"/>
    <property type="evidence" value="ECO:0007669"/>
    <property type="project" value="TreeGrafter"/>
</dbReference>
<dbReference type="Pfam" id="PF01793">
    <property type="entry name" value="Glyco_transf_15"/>
    <property type="match status" value="1"/>
</dbReference>
<dbReference type="PANTHER" id="PTHR31121">
    <property type="entry name" value="ALPHA-1,2 MANNOSYLTRANSFERASE KTR1"/>
    <property type="match status" value="1"/>
</dbReference>
<dbReference type="GO" id="GO:0005794">
    <property type="term" value="C:Golgi apparatus"/>
    <property type="evidence" value="ECO:0007669"/>
    <property type="project" value="TreeGrafter"/>
</dbReference>
<dbReference type="GO" id="GO:0016020">
    <property type="term" value="C:membrane"/>
    <property type="evidence" value="ECO:0007669"/>
    <property type="project" value="InterPro"/>
</dbReference>
<dbReference type="Gene3D" id="3.90.550.10">
    <property type="entry name" value="Spore Coat Polysaccharide Biosynthesis Protein SpsA, Chain A"/>
    <property type="match status" value="1"/>
</dbReference>
<gene>
    <name evidence="4" type="ORF">JX265_011928</name>
</gene>
<accession>A0A9P9WBP0</accession>
<dbReference type="PANTHER" id="PTHR31121:SF7">
    <property type="entry name" value="MANNOSYLTRANSFERASE KTR4-RELATED"/>
    <property type="match status" value="1"/>
</dbReference>
<keyword evidence="2" id="KW-0328">Glycosyltransferase</keyword>
<keyword evidence="3" id="KW-0808">Transferase</keyword>